<feature type="region of interest" description="Disordered" evidence="1">
    <location>
        <begin position="83"/>
        <end position="108"/>
    </location>
</feature>
<proteinExistence type="predicted"/>
<evidence type="ECO:0000259" key="3">
    <source>
        <dbReference type="Pfam" id="PF08334"/>
    </source>
</evidence>
<keyword evidence="2" id="KW-1133">Transmembrane helix</keyword>
<dbReference type="EMBL" id="JBHUJB010000036">
    <property type="protein sequence ID" value="MFD2159060.1"/>
    <property type="molecule type" value="Genomic_DNA"/>
</dbReference>
<evidence type="ECO:0000313" key="5">
    <source>
        <dbReference type="Proteomes" id="UP001597389"/>
    </source>
</evidence>
<dbReference type="InterPro" id="IPR013545">
    <property type="entry name" value="T2SS_protein-GspG_C"/>
</dbReference>
<protein>
    <submittedName>
        <fullName evidence="4">Type II secretion system major pseudopilin GspG</fullName>
    </submittedName>
</protein>
<evidence type="ECO:0000256" key="2">
    <source>
        <dbReference type="SAM" id="Phobius"/>
    </source>
</evidence>
<dbReference type="Gene3D" id="3.30.700.10">
    <property type="entry name" value="Glycoprotein, Type 4 Pilin"/>
    <property type="match status" value="1"/>
</dbReference>
<dbReference type="InterPro" id="IPR010054">
    <property type="entry name" value="Type2_sec_GspG"/>
</dbReference>
<dbReference type="SUPFAM" id="SSF54523">
    <property type="entry name" value="Pili subunits"/>
    <property type="match status" value="1"/>
</dbReference>
<dbReference type="InterPro" id="IPR045584">
    <property type="entry name" value="Pilin-like"/>
</dbReference>
<dbReference type="Pfam" id="PF07963">
    <property type="entry name" value="N_methyl"/>
    <property type="match status" value="1"/>
</dbReference>
<dbReference type="NCBIfam" id="TIGR02532">
    <property type="entry name" value="IV_pilin_GFxxxE"/>
    <property type="match status" value="1"/>
</dbReference>
<feature type="domain" description="Type II secretion system protein GspG C-terminal" evidence="3">
    <location>
        <begin position="44"/>
        <end position="141"/>
    </location>
</feature>
<feature type="compositionally biased region" description="Acidic residues" evidence="1">
    <location>
        <begin position="137"/>
        <end position="147"/>
    </location>
</feature>
<dbReference type="Pfam" id="PF08334">
    <property type="entry name" value="T2SSG"/>
    <property type="match status" value="1"/>
</dbReference>
<reference evidence="5" key="1">
    <citation type="journal article" date="2019" name="Int. J. Syst. Evol. Microbiol.">
        <title>The Global Catalogue of Microorganisms (GCM) 10K type strain sequencing project: providing services to taxonomists for standard genome sequencing and annotation.</title>
        <authorList>
            <consortium name="The Broad Institute Genomics Platform"/>
            <consortium name="The Broad Institute Genome Sequencing Center for Infectious Disease"/>
            <person name="Wu L."/>
            <person name="Ma J."/>
        </authorList>
    </citation>
    <scope>NUCLEOTIDE SEQUENCE [LARGE SCALE GENOMIC DNA]</scope>
    <source>
        <strain evidence="5">CCUG 57942</strain>
    </source>
</reference>
<name>A0ABW4ZAP2_9BACT</name>
<evidence type="ECO:0000256" key="1">
    <source>
        <dbReference type="SAM" id="MobiDB-lite"/>
    </source>
</evidence>
<dbReference type="RefSeq" id="WP_377178027.1">
    <property type="nucleotide sequence ID" value="NZ_JBHUJB010000036.1"/>
</dbReference>
<comment type="caution">
    <text evidence="4">The sequence shown here is derived from an EMBL/GenBank/DDBJ whole genome shotgun (WGS) entry which is preliminary data.</text>
</comment>
<keyword evidence="2" id="KW-0812">Transmembrane</keyword>
<sequence length="147" mass="16012">MKCAPTHKHPRLRGGFTLLEMMMVMAIIAILVGGVIALTKDFSGGAKIQKAESEMQTLAGHLMNYKNLAGRYPTSEQGLDALINKPTSAPKPRRWDQTLKALPDDPWGNPYIYKMPGTKDSSTYELISYGADGQPGGDDDISSQDAQ</sequence>
<gene>
    <name evidence="4" type="primary">gspG</name>
    <name evidence="4" type="ORF">ACFSW8_09130</name>
</gene>
<dbReference type="NCBIfam" id="TIGR01710">
    <property type="entry name" value="typeII_sec_gspG"/>
    <property type="match status" value="1"/>
</dbReference>
<feature type="transmembrane region" description="Helical" evidence="2">
    <location>
        <begin position="16"/>
        <end position="38"/>
    </location>
</feature>
<dbReference type="PROSITE" id="PS00409">
    <property type="entry name" value="PROKAR_NTER_METHYL"/>
    <property type="match status" value="1"/>
</dbReference>
<keyword evidence="2" id="KW-0472">Membrane</keyword>
<evidence type="ECO:0000313" key="4">
    <source>
        <dbReference type="EMBL" id="MFD2159060.1"/>
    </source>
</evidence>
<accession>A0ABW4ZAP2</accession>
<organism evidence="4 5">
    <name type="scientific">Rubritalea tangerina</name>
    <dbReference type="NCBI Taxonomy" id="430798"/>
    <lineage>
        <taxon>Bacteria</taxon>
        <taxon>Pseudomonadati</taxon>
        <taxon>Verrucomicrobiota</taxon>
        <taxon>Verrucomicrobiia</taxon>
        <taxon>Verrucomicrobiales</taxon>
        <taxon>Rubritaleaceae</taxon>
        <taxon>Rubritalea</taxon>
    </lineage>
</organism>
<dbReference type="Proteomes" id="UP001597389">
    <property type="component" value="Unassembled WGS sequence"/>
</dbReference>
<dbReference type="InterPro" id="IPR012902">
    <property type="entry name" value="N_methyl_site"/>
</dbReference>
<feature type="region of interest" description="Disordered" evidence="1">
    <location>
        <begin position="127"/>
        <end position="147"/>
    </location>
</feature>
<keyword evidence="5" id="KW-1185">Reference proteome</keyword>